<protein>
    <submittedName>
        <fullName evidence="2">Uncharacterized protein</fullName>
    </submittedName>
</protein>
<evidence type="ECO:0000313" key="2">
    <source>
        <dbReference type="EMBL" id="KAJ1082557.1"/>
    </source>
</evidence>
<dbReference type="AlphaFoldDB" id="A0AAV7KTG6"/>
<organism evidence="2 3">
    <name type="scientific">Pleurodeles waltl</name>
    <name type="common">Iberian ribbed newt</name>
    <dbReference type="NCBI Taxonomy" id="8319"/>
    <lineage>
        <taxon>Eukaryota</taxon>
        <taxon>Metazoa</taxon>
        <taxon>Chordata</taxon>
        <taxon>Craniata</taxon>
        <taxon>Vertebrata</taxon>
        <taxon>Euteleostomi</taxon>
        <taxon>Amphibia</taxon>
        <taxon>Batrachia</taxon>
        <taxon>Caudata</taxon>
        <taxon>Salamandroidea</taxon>
        <taxon>Salamandridae</taxon>
        <taxon>Pleurodelinae</taxon>
        <taxon>Pleurodeles</taxon>
    </lineage>
</organism>
<proteinExistence type="predicted"/>
<sequence length="197" mass="22488">MKAHADAFSPMGLFHLVCMDYKKLGLLGASLYTCEGPLNPDPGRKCPGDTFDGIHADPEEEGVTTKRIRKKDAETSGVLKPKHGEGRRRTFPQEAKRCRRQKKEKMDWLRIGRRKKRTRIGGASQCRCGDSGGCLGGEQEQTDWPRSRKVTQGIHHWETGRAHKTRFWKLHVDTGTENDYDSEESFMCSLVRKREED</sequence>
<dbReference type="Proteomes" id="UP001066276">
    <property type="component" value="Chromosome 12"/>
</dbReference>
<comment type="caution">
    <text evidence="2">The sequence shown here is derived from an EMBL/GenBank/DDBJ whole genome shotgun (WGS) entry which is preliminary data.</text>
</comment>
<keyword evidence="3" id="KW-1185">Reference proteome</keyword>
<evidence type="ECO:0000256" key="1">
    <source>
        <dbReference type="SAM" id="MobiDB-lite"/>
    </source>
</evidence>
<feature type="compositionally biased region" description="Basic and acidic residues" evidence="1">
    <location>
        <begin position="46"/>
        <end position="57"/>
    </location>
</feature>
<dbReference type="EMBL" id="JANPWB010000016">
    <property type="protein sequence ID" value="KAJ1082557.1"/>
    <property type="molecule type" value="Genomic_DNA"/>
</dbReference>
<evidence type="ECO:0000313" key="3">
    <source>
        <dbReference type="Proteomes" id="UP001066276"/>
    </source>
</evidence>
<reference evidence="2" key="1">
    <citation type="journal article" date="2022" name="bioRxiv">
        <title>Sequencing and chromosome-scale assembly of the giantPleurodeles waltlgenome.</title>
        <authorList>
            <person name="Brown T."/>
            <person name="Elewa A."/>
            <person name="Iarovenko S."/>
            <person name="Subramanian E."/>
            <person name="Araus A.J."/>
            <person name="Petzold A."/>
            <person name="Susuki M."/>
            <person name="Suzuki K.-i.T."/>
            <person name="Hayashi T."/>
            <person name="Toyoda A."/>
            <person name="Oliveira C."/>
            <person name="Osipova E."/>
            <person name="Leigh N.D."/>
            <person name="Simon A."/>
            <person name="Yun M.H."/>
        </authorList>
    </citation>
    <scope>NUCLEOTIDE SEQUENCE</scope>
    <source>
        <strain evidence="2">20211129_DDA</strain>
        <tissue evidence="2">Liver</tissue>
    </source>
</reference>
<accession>A0AAV7KTG6</accession>
<feature type="region of interest" description="Disordered" evidence="1">
    <location>
        <begin position="46"/>
        <end position="104"/>
    </location>
</feature>
<gene>
    <name evidence="2" type="ORF">NDU88_002722</name>
</gene>
<name>A0AAV7KTG6_PLEWA</name>